<dbReference type="PROSITE" id="PS50943">
    <property type="entry name" value="HTH_CROC1"/>
    <property type="match status" value="1"/>
</dbReference>
<evidence type="ECO:0000256" key="1">
    <source>
        <dbReference type="ARBA" id="ARBA00023125"/>
    </source>
</evidence>
<name>A0A1C7IAG5_9FIRM</name>
<evidence type="ECO:0000259" key="3">
    <source>
        <dbReference type="PROSITE" id="PS50943"/>
    </source>
</evidence>
<dbReference type="SUPFAM" id="SSF47413">
    <property type="entry name" value="lambda repressor-like DNA-binding domains"/>
    <property type="match status" value="1"/>
</dbReference>
<keyword evidence="2" id="KW-0812">Transmembrane</keyword>
<feature type="transmembrane region" description="Helical" evidence="2">
    <location>
        <begin position="291"/>
        <end position="310"/>
    </location>
</feature>
<organism evidence="4 5">
    <name type="scientific">Blautia pseudococcoides</name>
    <dbReference type="NCBI Taxonomy" id="1796616"/>
    <lineage>
        <taxon>Bacteria</taxon>
        <taxon>Bacillati</taxon>
        <taxon>Bacillota</taxon>
        <taxon>Clostridia</taxon>
        <taxon>Lachnospirales</taxon>
        <taxon>Lachnospiraceae</taxon>
        <taxon>Blautia</taxon>
    </lineage>
</organism>
<dbReference type="CDD" id="cd00093">
    <property type="entry name" value="HTH_XRE"/>
    <property type="match status" value="1"/>
</dbReference>
<accession>A0A1C7IAG5</accession>
<feature type="domain" description="HTH cro/C1-type" evidence="3">
    <location>
        <begin position="12"/>
        <end position="66"/>
    </location>
</feature>
<proteinExistence type="predicted"/>
<dbReference type="InterPro" id="IPR001387">
    <property type="entry name" value="Cro/C1-type_HTH"/>
</dbReference>
<gene>
    <name evidence="4" type="ORF">A4V09_13140</name>
</gene>
<dbReference type="GO" id="GO:0003677">
    <property type="term" value="F:DNA binding"/>
    <property type="evidence" value="ECO:0007669"/>
    <property type="project" value="UniProtKB-KW"/>
</dbReference>
<dbReference type="OrthoDB" id="9815852at2"/>
<keyword evidence="2" id="KW-1133">Transmembrane helix</keyword>
<feature type="transmembrane region" description="Helical" evidence="2">
    <location>
        <begin position="122"/>
        <end position="141"/>
    </location>
</feature>
<keyword evidence="2" id="KW-0472">Membrane</keyword>
<sequence>MEEIIMSFGENLQYYRKREEITQEQLAERMEVSRQTVSKWEAGTSYPEMEKIILLCELFSCSMDTLLRGDAQAEVVEDSAKYEEHMKRFGNAVTFGVGFLIVGCSFRTLLDGMNGFLRNLQDIVIFPFFIVAVLTFVVAGIRHINFTKRHPYIQPFYTGEEIERFDRGFPIRIAAGVGIILISVVVDELQNFMPAPAGVEASAFYRFLMLLLVSAGFMLLVHTGMEKSRYNIDEYNKEHDPLYRERLTPEQRRILDEEDHMPLAAKWSACIMIVTAAVYLLWSFLQHAWQISWVLFPVGGLLCGIAYIVLGPKK</sequence>
<reference evidence="4" key="1">
    <citation type="submission" date="2017-04" db="EMBL/GenBank/DDBJ databases">
        <title>Complete Genome Sequences of Twelve Strains of a Stable Defined Moderately Diverse Mouse Microbiota 2 (sDMDMm2).</title>
        <authorList>
            <person name="Uchimura Y."/>
            <person name="Wyss M."/>
            <person name="Brugiroux S."/>
            <person name="Limenitakis J.P."/>
            <person name="Stecher B."/>
            <person name="McCoy K.D."/>
            <person name="Macpherson A.J."/>
        </authorList>
    </citation>
    <scope>NUCLEOTIDE SEQUENCE</scope>
    <source>
        <strain evidence="4">YL58</strain>
    </source>
</reference>
<keyword evidence="1" id="KW-0238">DNA-binding</keyword>
<protein>
    <recommendedName>
        <fullName evidence="3">HTH cro/C1-type domain-containing protein</fullName>
    </recommendedName>
</protein>
<evidence type="ECO:0000256" key="2">
    <source>
        <dbReference type="SAM" id="Phobius"/>
    </source>
</evidence>
<dbReference type="Gene3D" id="1.10.260.40">
    <property type="entry name" value="lambda repressor-like DNA-binding domains"/>
    <property type="match status" value="1"/>
</dbReference>
<dbReference type="SMART" id="SM00530">
    <property type="entry name" value="HTH_XRE"/>
    <property type="match status" value="1"/>
</dbReference>
<dbReference type="KEGG" id="byl:A4V09_13140"/>
<dbReference type="AlphaFoldDB" id="A0A1C7IAG5"/>
<dbReference type="EMBL" id="CP015405">
    <property type="protein sequence ID" value="ANU76631.2"/>
    <property type="molecule type" value="Genomic_DNA"/>
</dbReference>
<feature type="transmembrane region" description="Helical" evidence="2">
    <location>
        <begin position="169"/>
        <end position="186"/>
    </location>
</feature>
<feature type="transmembrane region" description="Helical" evidence="2">
    <location>
        <begin position="202"/>
        <end position="221"/>
    </location>
</feature>
<dbReference type="STRING" id="1796616.A4V09_13140"/>
<dbReference type="PANTHER" id="PTHR46558:SF13">
    <property type="entry name" value="HTH-TYPE TRANSCRIPTIONAL REGULATOR IMMR"/>
    <property type="match status" value="1"/>
</dbReference>
<evidence type="ECO:0000313" key="5">
    <source>
        <dbReference type="Proteomes" id="UP000092574"/>
    </source>
</evidence>
<dbReference type="PANTHER" id="PTHR46558">
    <property type="entry name" value="TRACRIPTIONAL REGULATORY PROTEIN-RELATED-RELATED"/>
    <property type="match status" value="1"/>
</dbReference>
<keyword evidence="5" id="KW-1185">Reference proteome</keyword>
<evidence type="ECO:0000313" key="4">
    <source>
        <dbReference type="EMBL" id="ANU76631.2"/>
    </source>
</evidence>
<dbReference type="Proteomes" id="UP000092574">
    <property type="component" value="Chromosome"/>
</dbReference>
<feature type="transmembrane region" description="Helical" evidence="2">
    <location>
        <begin position="263"/>
        <end position="285"/>
    </location>
</feature>
<dbReference type="Pfam" id="PF01381">
    <property type="entry name" value="HTH_3"/>
    <property type="match status" value="1"/>
</dbReference>
<dbReference type="InterPro" id="IPR010982">
    <property type="entry name" value="Lambda_DNA-bd_dom_sf"/>
</dbReference>
<feature type="transmembrane region" description="Helical" evidence="2">
    <location>
        <begin position="89"/>
        <end position="110"/>
    </location>
</feature>